<protein>
    <submittedName>
        <fullName evidence="1">Uncharacterized protein</fullName>
    </submittedName>
</protein>
<sequence length="92" mass="10088">MRLWRKAATRLSVQGGGGAAVVWLRRRCGWIRGLSARFGVWWHRCTVGRRGERTGSMGRRSADVAADGHACCCSVRAATMVACVSHDSGDRR</sequence>
<evidence type="ECO:0000313" key="1">
    <source>
        <dbReference type="EMBL" id="JAD67331.1"/>
    </source>
</evidence>
<dbReference type="EMBL" id="GBRH01230564">
    <property type="protein sequence ID" value="JAD67331.1"/>
    <property type="molecule type" value="Transcribed_RNA"/>
</dbReference>
<name>A0A0A9BVI4_ARUDO</name>
<reference evidence="1" key="2">
    <citation type="journal article" date="2015" name="Data Brief">
        <title>Shoot transcriptome of the giant reed, Arundo donax.</title>
        <authorList>
            <person name="Barrero R.A."/>
            <person name="Guerrero F.D."/>
            <person name="Moolhuijzen P."/>
            <person name="Goolsby J.A."/>
            <person name="Tidwell J."/>
            <person name="Bellgard S.E."/>
            <person name="Bellgard M.I."/>
        </authorList>
    </citation>
    <scope>NUCLEOTIDE SEQUENCE</scope>
    <source>
        <tissue evidence="1">Shoot tissue taken approximately 20 cm above the soil surface</tissue>
    </source>
</reference>
<reference evidence="1" key="1">
    <citation type="submission" date="2014-09" db="EMBL/GenBank/DDBJ databases">
        <authorList>
            <person name="Magalhaes I.L.F."/>
            <person name="Oliveira U."/>
            <person name="Santos F.R."/>
            <person name="Vidigal T.H.D.A."/>
            <person name="Brescovit A.D."/>
            <person name="Santos A.J."/>
        </authorList>
    </citation>
    <scope>NUCLEOTIDE SEQUENCE</scope>
    <source>
        <tissue evidence="1">Shoot tissue taken approximately 20 cm above the soil surface</tissue>
    </source>
</reference>
<organism evidence="1">
    <name type="scientific">Arundo donax</name>
    <name type="common">Giant reed</name>
    <name type="synonym">Donax arundinaceus</name>
    <dbReference type="NCBI Taxonomy" id="35708"/>
    <lineage>
        <taxon>Eukaryota</taxon>
        <taxon>Viridiplantae</taxon>
        <taxon>Streptophyta</taxon>
        <taxon>Embryophyta</taxon>
        <taxon>Tracheophyta</taxon>
        <taxon>Spermatophyta</taxon>
        <taxon>Magnoliopsida</taxon>
        <taxon>Liliopsida</taxon>
        <taxon>Poales</taxon>
        <taxon>Poaceae</taxon>
        <taxon>PACMAD clade</taxon>
        <taxon>Arundinoideae</taxon>
        <taxon>Arundineae</taxon>
        <taxon>Arundo</taxon>
    </lineage>
</organism>
<accession>A0A0A9BVI4</accession>
<dbReference type="AlphaFoldDB" id="A0A0A9BVI4"/>
<proteinExistence type="predicted"/>